<feature type="domain" description="Stonustoxin-like helical" evidence="2">
    <location>
        <begin position="276"/>
        <end position="370"/>
    </location>
</feature>
<dbReference type="RefSeq" id="XP_031419300.1">
    <property type="nucleotide sequence ID" value="XM_031563440.1"/>
</dbReference>
<dbReference type="InterPro" id="IPR048997">
    <property type="entry name" value="Stonustoxin-like_helical"/>
</dbReference>
<dbReference type="OrthoDB" id="8954335at2759"/>
<dbReference type="Pfam" id="PF24674">
    <property type="entry name" value="MACPF_SNTX"/>
    <property type="match status" value="1"/>
</dbReference>
<feature type="domain" description="SNTX thioredoxin-like" evidence="1">
    <location>
        <begin position="389"/>
        <end position="499"/>
    </location>
</feature>
<dbReference type="GeneID" id="105892870"/>
<protein>
    <submittedName>
        <fullName evidence="5">Cytolytic toxin-alpha-like</fullName>
    </submittedName>
</protein>
<evidence type="ECO:0000259" key="3">
    <source>
        <dbReference type="Pfam" id="PF24674"/>
    </source>
</evidence>
<sequence length="508" mass="57152">MHSSLTESVLETNALGRPFYLGTLYDARNDRLIPGISWKKEDIESKTRVRPQPFTRLQVAASESRSAKTSLLDVSASLKASFFCGLVEVGGSAHYLNEKTSSSRQCSVTLSYQDTTEFKELMISELKTLYPEVSKKTDATHVVSGVLFGANAHMEFQEMASDDSNKQNIQGNLHVMIKKIPSIEISGDGSLNMDEDDKKNVQNFSCKLYGDILLKKLPSTYEEAVTVYKNLPSMWDKGEKGVPVKVWLYPLSKLTNTESKLKRLISETLVSAVEEAMDEFHQAEKRTNDLLRSSTEIKAVDIVHQLETFQSSLRVFTTEFLSKMTYLIPAIRGGDLDETALRDLLKSQDASGFSGKEMEQWLDGKETEINVVTMNINKLPNNKIKPPGPELDSFLMDPDVTDAVVFSFTSLSNEEPYLKKISKAVENFKSGYNISTPEQDRREEVPWYKRPDVWDTLHLSRSVFNDVPLQNKVISFISDPAHPGASVRSYHKGSLKDENLAKPQLCKF</sequence>
<dbReference type="InterPro" id="IPR040581">
    <property type="entry name" value="Thioredoxin_11"/>
</dbReference>
<reference evidence="5" key="1">
    <citation type="submission" date="2025-08" db="UniProtKB">
        <authorList>
            <consortium name="RefSeq"/>
        </authorList>
    </citation>
    <scope>IDENTIFICATION</scope>
</reference>
<dbReference type="Pfam" id="PF21109">
    <property type="entry name" value="Stonustoxin_helical"/>
    <property type="match status" value="1"/>
</dbReference>
<gene>
    <name evidence="5" type="primary">LOC105892870</name>
</gene>
<evidence type="ECO:0000259" key="2">
    <source>
        <dbReference type="Pfam" id="PF21109"/>
    </source>
</evidence>
<dbReference type="Pfam" id="PF18078">
    <property type="entry name" value="Thioredoxin_11"/>
    <property type="match status" value="1"/>
</dbReference>
<proteinExistence type="predicted"/>
<dbReference type="PANTHER" id="PTHR31594:SF11">
    <property type="entry name" value="NEOVERRUCOTOXIN SUBUNIT ALPHA-LIKE ISOFORM X1-RELATED"/>
    <property type="match status" value="1"/>
</dbReference>
<organism evidence="4 5">
    <name type="scientific">Clupea harengus</name>
    <name type="common">Atlantic herring</name>
    <dbReference type="NCBI Taxonomy" id="7950"/>
    <lineage>
        <taxon>Eukaryota</taxon>
        <taxon>Metazoa</taxon>
        <taxon>Chordata</taxon>
        <taxon>Craniata</taxon>
        <taxon>Vertebrata</taxon>
        <taxon>Euteleostomi</taxon>
        <taxon>Actinopterygii</taxon>
        <taxon>Neopterygii</taxon>
        <taxon>Teleostei</taxon>
        <taxon>Clupei</taxon>
        <taxon>Clupeiformes</taxon>
        <taxon>Clupeoidei</taxon>
        <taxon>Clupeidae</taxon>
        <taxon>Clupea</taxon>
    </lineage>
</organism>
<dbReference type="PANTHER" id="PTHR31594">
    <property type="entry name" value="AIG1-TYPE G DOMAIN-CONTAINING PROTEIN"/>
    <property type="match status" value="1"/>
</dbReference>
<dbReference type="InterPro" id="IPR052090">
    <property type="entry name" value="Cytolytic_pore-forming_toxin"/>
</dbReference>
<evidence type="ECO:0000259" key="1">
    <source>
        <dbReference type="Pfam" id="PF18078"/>
    </source>
</evidence>
<accession>A0A6P8F5T5</accession>
<dbReference type="InterPro" id="IPR056072">
    <property type="entry name" value="SNTX_MACPF/CDC-like_dom"/>
</dbReference>
<evidence type="ECO:0000313" key="4">
    <source>
        <dbReference type="Proteomes" id="UP000515152"/>
    </source>
</evidence>
<keyword evidence="4" id="KW-1185">Reference proteome</keyword>
<feature type="domain" description="SNTX MACPF/CDC-like" evidence="3">
    <location>
        <begin position="13"/>
        <end position="254"/>
    </location>
</feature>
<dbReference type="AlphaFoldDB" id="A0A6P8F5T5"/>
<evidence type="ECO:0000313" key="5">
    <source>
        <dbReference type="RefSeq" id="XP_031419300.1"/>
    </source>
</evidence>
<dbReference type="KEGG" id="char:105892870"/>
<name>A0A6P8F5T5_CLUHA</name>
<dbReference type="Proteomes" id="UP000515152">
    <property type="component" value="Chromosome 26"/>
</dbReference>